<dbReference type="SUPFAM" id="SSF48239">
    <property type="entry name" value="Terpenoid cyclases/Protein prenyltransferases"/>
    <property type="match status" value="1"/>
</dbReference>
<evidence type="ECO:0000256" key="1">
    <source>
        <dbReference type="ARBA" id="ARBA00001947"/>
    </source>
</evidence>
<evidence type="ECO:0000259" key="8">
    <source>
        <dbReference type="Pfam" id="PF00432"/>
    </source>
</evidence>
<keyword evidence="7" id="KW-0862">Zinc</keyword>
<dbReference type="Pfam" id="PF00432">
    <property type="entry name" value="Prenyltrans"/>
    <property type="match status" value="1"/>
</dbReference>
<evidence type="ECO:0000256" key="2">
    <source>
        <dbReference type="ARBA" id="ARBA00010497"/>
    </source>
</evidence>
<name>A0A1D1UNN3_RAMVA</name>
<comment type="caution">
    <text evidence="9">The sequence shown here is derived from an EMBL/GenBank/DDBJ whole genome shotgun (WGS) entry which is preliminary data.</text>
</comment>
<dbReference type="OrthoDB" id="24893at2759"/>
<dbReference type="Proteomes" id="UP000186922">
    <property type="component" value="Unassembled WGS sequence"/>
</dbReference>
<keyword evidence="6" id="KW-0677">Repeat</keyword>
<evidence type="ECO:0000256" key="6">
    <source>
        <dbReference type="ARBA" id="ARBA00022737"/>
    </source>
</evidence>
<dbReference type="STRING" id="947166.A0A1D1UNN3"/>
<dbReference type="GO" id="GO:0004662">
    <property type="term" value="F:CAAX-protein geranylgeranyltransferase activity"/>
    <property type="evidence" value="ECO:0007669"/>
    <property type="project" value="TreeGrafter"/>
</dbReference>
<protein>
    <recommendedName>
        <fullName evidence="8">Prenyltransferase alpha-alpha toroid domain-containing protein</fullName>
    </recommendedName>
</protein>
<dbReference type="AlphaFoldDB" id="A0A1D1UNN3"/>
<dbReference type="GO" id="GO:0046872">
    <property type="term" value="F:metal ion binding"/>
    <property type="evidence" value="ECO:0007669"/>
    <property type="project" value="UniProtKB-KW"/>
</dbReference>
<keyword evidence="10" id="KW-1185">Reference proteome</keyword>
<proteinExistence type="inferred from homology"/>
<dbReference type="Gene3D" id="1.50.10.20">
    <property type="match status" value="1"/>
</dbReference>
<evidence type="ECO:0000256" key="3">
    <source>
        <dbReference type="ARBA" id="ARBA00022602"/>
    </source>
</evidence>
<keyword evidence="4" id="KW-0808">Transferase</keyword>
<gene>
    <name evidence="9" type="primary">RvY_00576-1</name>
    <name evidence="9" type="synonym">RvY_00576.1</name>
    <name evidence="9" type="ORF">RvY_00576</name>
</gene>
<dbReference type="InterPro" id="IPR001330">
    <property type="entry name" value="Prenyltrans"/>
</dbReference>
<dbReference type="PANTHER" id="PTHR11774:SF4">
    <property type="entry name" value="GERANYLGERANYL TRANSFERASE TYPE-1 SUBUNIT BETA"/>
    <property type="match status" value="1"/>
</dbReference>
<feature type="domain" description="Prenyltransferase alpha-alpha toroid" evidence="8">
    <location>
        <begin position="11"/>
        <end position="395"/>
    </location>
</feature>
<reference evidence="9 10" key="1">
    <citation type="journal article" date="2016" name="Nat. Commun.">
        <title>Extremotolerant tardigrade genome and improved radiotolerance of human cultured cells by tardigrade-unique protein.</title>
        <authorList>
            <person name="Hashimoto T."/>
            <person name="Horikawa D.D."/>
            <person name="Saito Y."/>
            <person name="Kuwahara H."/>
            <person name="Kozuka-Hata H."/>
            <person name="Shin-I T."/>
            <person name="Minakuchi Y."/>
            <person name="Ohishi K."/>
            <person name="Motoyama A."/>
            <person name="Aizu T."/>
            <person name="Enomoto A."/>
            <person name="Kondo K."/>
            <person name="Tanaka S."/>
            <person name="Hara Y."/>
            <person name="Koshikawa S."/>
            <person name="Sagara H."/>
            <person name="Miura T."/>
            <person name="Yokobori S."/>
            <person name="Miyagawa K."/>
            <person name="Suzuki Y."/>
            <person name="Kubo T."/>
            <person name="Oyama M."/>
            <person name="Kohara Y."/>
            <person name="Fujiyama A."/>
            <person name="Arakawa K."/>
            <person name="Katayama T."/>
            <person name="Toyoda A."/>
            <person name="Kunieda T."/>
        </authorList>
    </citation>
    <scope>NUCLEOTIDE SEQUENCE [LARGE SCALE GENOMIC DNA]</scope>
    <source>
        <strain evidence="9 10">YOKOZUNA-1</strain>
    </source>
</reference>
<comment type="cofactor">
    <cofactor evidence="1">
        <name>Zn(2+)</name>
        <dbReference type="ChEBI" id="CHEBI:29105"/>
    </cofactor>
</comment>
<evidence type="ECO:0000256" key="4">
    <source>
        <dbReference type="ARBA" id="ARBA00022679"/>
    </source>
</evidence>
<comment type="similarity">
    <text evidence="2">Belongs to the protein prenyltransferase subunit beta family.</text>
</comment>
<evidence type="ECO:0000256" key="7">
    <source>
        <dbReference type="ARBA" id="ARBA00022833"/>
    </source>
</evidence>
<dbReference type="PANTHER" id="PTHR11774">
    <property type="entry name" value="GERANYLGERANYL TRANSFERASE TYPE BETA SUBUNIT"/>
    <property type="match status" value="1"/>
</dbReference>
<accession>A0A1D1UNN3</accession>
<dbReference type="InterPro" id="IPR008930">
    <property type="entry name" value="Terpenoid_cyclase/PrenylTrfase"/>
</dbReference>
<dbReference type="GO" id="GO:0005953">
    <property type="term" value="C:CAAX-protein geranylgeranyltransferase complex"/>
    <property type="evidence" value="ECO:0007669"/>
    <property type="project" value="TreeGrafter"/>
</dbReference>
<sequence>MDGGFTEPSDFQRTRHIKYFERMLDGVPAAFASQEPNLMTVVYFCVSGLDLLKAKESLQKRKETLVSFVYSLQCNYRLFGVGGFYGSLSDVSLNAVSLQSPHGFLPGPGLARTYATLCTLVILEDNLSGVDRGGIRQLLRHSQSGSGSFHGALNILRKDPSTFFEAFSEDYESDMRFVYCACAISEMTNDWSGIDVEKMLDFIWKSRTYEGGFAQVPGAECHGGSTYCAVASLFLLCTAKRKGLVPSDCDRSFPSLDELFPAERPAEIASGSKERMQLIRWLVLRQVRGFTGRPNKPEDSCYTFWIGASLKMLGASSFVDERRLNAFCMETQDAIIGGFAKWPSSRSDPMHAYLCISGLSMLRRYGSSSREEPDVSDEGVSQPALLRPVNPALNISIQKSIKLLGKSS</sequence>
<keyword evidence="5" id="KW-0479">Metal-binding</keyword>
<evidence type="ECO:0000313" key="10">
    <source>
        <dbReference type="Proteomes" id="UP000186922"/>
    </source>
</evidence>
<evidence type="ECO:0000313" key="9">
    <source>
        <dbReference type="EMBL" id="GAU87778.1"/>
    </source>
</evidence>
<dbReference type="InterPro" id="IPR045089">
    <property type="entry name" value="PGGT1B-like"/>
</dbReference>
<keyword evidence="3" id="KW-0637">Prenyltransferase</keyword>
<dbReference type="EMBL" id="BDGG01000001">
    <property type="protein sequence ID" value="GAU87778.1"/>
    <property type="molecule type" value="Genomic_DNA"/>
</dbReference>
<evidence type="ECO:0000256" key="5">
    <source>
        <dbReference type="ARBA" id="ARBA00022723"/>
    </source>
</evidence>
<organism evidence="9 10">
    <name type="scientific">Ramazzottius varieornatus</name>
    <name type="common">Water bear</name>
    <name type="synonym">Tardigrade</name>
    <dbReference type="NCBI Taxonomy" id="947166"/>
    <lineage>
        <taxon>Eukaryota</taxon>
        <taxon>Metazoa</taxon>
        <taxon>Ecdysozoa</taxon>
        <taxon>Tardigrada</taxon>
        <taxon>Eutardigrada</taxon>
        <taxon>Parachela</taxon>
        <taxon>Hypsibioidea</taxon>
        <taxon>Ramazzottiidae</taxon>
        <taxon>Ramazzottius</taxon>
    </lineage>
</organism>